<organism evidence="3 4">
    <name type="scientific">Campylobacter subantarcticus LMG 24374</name>
    <dbReference type="NCBI Taxonomy" id="1388751"/>
    <lineage>
        <taxon>Bacteria</taxon>
        <taxon>Pseudomonadati</taxon>
        <taxon>Campylobacterota</taxon>
        <taxon>Epsilonproteobacteria</taxon>
        <taxon>Campylobacterales</taxon>
        <taxon>Campylobacteraceae</taxon>
        <taxon>Campylobacter</taxon>
    </lineage>
</organism>
<dbReference type="Pfam" id="PF03724">
    <property type="entry name" value="META"/>
    <property type="match status" value="1"/>
</dbReference>
<dbReference type="Proteomes" id="UP000031135">
    <property type="component" value="Chromosome"/>
</dbReference>
<feature type="signal peptide" evidence="1">
    <location>
        <begin position="1"/>
        <end position="21"/>
    </location>
</feature>
<dbReference type="InterPro" id="IPR038670">
    <property type="entry name" value="HslJ-like_sf"/>
</dbReference>
<feature type="chain" id="PRO_5002036790" evidence="1">
    <location>
        <begin position="22"/>
        <end position="137"/>
    </location>
</feature>
<dbReference type="PANTHER" id="PTHR35535:SF1">
    <property type="entry name" value="HEAT SHOCK PROTEIN HSLJ"/>
    <property type="match status" value="1"/>
</dbReference>
<dbReference type="PROSITE" id="PS51257">
    <property type="entry name" value="PROKAR_LIPOPROTEIN"/>
    <property type="match status" value="1"/>
</dbReference>
<evidence type="ECO:0000313" key="4">
    <source>
        <dbReference type="Proteomes" id="UP000031135"/>
    </source>
</evidence>
<evidence type="ECO:0000313" key="3">
    <source>
        <dbReference type="EMBL" id="AJC90437.1"/>
    </source>
</evidence>
<gene>
    <name evidence="3" type="ORF">CSUB8521_0580</name>
</gene>
<name>A0A0A8H8Z7_9BACT</name>
<sequence length="137" mass="15425">MKKLLAFGAASVAIFTGCSVANLSVDDLQNKEFTISSYEANGKTFESNTIKTSISFDNKDKRVFGVSGCNRFFGNYKDQGDSIKIEDNLASTKMLCDQESMKFEDNFLRYFNGDFQITSDDNNGIILENKKMKVYLK</sequence>
<dbReference type="EMBL" id="CP007772">
    <property type="protein sequence ID" value="AJC90437.1"/>
    <property type="molecule type" value="Genomic_DNA"/>
</dbReference>
<reference evidence="3 4" key="1">
    <citation type="journal article" date="2014" name="Genome Biol. Evol.">
        <title>Comparative Genomics of the Campylobacter lari Group.</title>
        <authorList>
            <person name="Miller W.G."/>
            <person name="Yee E."/>
            <person name="Chapman M.H."/>
            <person name="Smith T.P."/>
            <person name="Bono J.L."/>
            <person name="Huynh S."/>
            <person name="Parker C.T."/>
            <person name="Vandamme P."/>
            <person name="Luong K."/>
            <person name="Korlach J."/>
        </authorList>
    </citation>
    <scope>NUCLEOTIDE SEQUENCE [LARGE SCALE GENOMIC DNA]</scope>
    <source>
        <strain evidence="3 4">LMG 24374</strain>
    </source>
</reference>
<dbReference type="OrthoDB" id="5348860at2"/>
<accession>A0A0A8H8Z7</accession>
<dbReference type="HOGENOM" id="CLU_075808_5_0_7"/>
<dbReference type="InterPro" id="IPR053147">
    <property type="entry name" value="Hsp_HslJ-like"/>
</dbReference>
<evidence type="ECO:0000256" key="1">
    <source>
        <dbReference type="SAM" id="SignalP"/>
    </source>
</evidence>
<keyword evidence="3" id="KW-0346">Stress response</keyword>
<keyword evidence="1" id="KW-0732">Signal</keyword>
<proteinExistence type="predicted"/>
<dbReference type="InterPro" id="IPR005184">
    <property type="entry name" value="DUF306_Meta_HslJ"/>
</dbReference>
<dbReference type="KEGG" id="csm:CSUB8521_0580"/>
<protein>
    <submittedName>
        <fullName evidence="3">Putative heat shock protein HslJ</fullName>
    </submittedName>
</protein>
<feature type="domain" description="DUF306" evidence="2">
    <location>
        <begin position="27"/>
        <end position="134"/>
    </location>
</feature>
<dbReference type="RefSeq" id="WP_039663215.1">
    <property type="nucleotide sequence ID" value="NZ_CP007772.1"/>
</dbReference>
<dbReference type="Gene3D" id="2.40.128.270">
    <property type="match status" value="1"/>
</dbReference>
<evidence type="ECO:0000259" key="2">
    <source>
        <dbReference type="Pfam" id="PF03724"/>
    </source>
</evidence>
<dbReference type="AlphaFoldDB" id="A0A0A8H8Z7"/>
<dbReference type="PANTHER" id="PTHR35535">
    <property type="entry name" value="HEAT SHOCK PROTEIN HSLJ"/>
    <property type="match status" value="1"/>
</dbReference>